<dbReference type="AlphaFoldDB" id="A0AA86TXM6"/>
<evidence type="ECO:0000313" key="3">
    <source>
        <dbReference type="Proteomes" id="UP001642409"/>
    </source>
</evidence>
<evidence type="ECO:0000313" key="2">
    <source>
        <dbReference type="EMBL" id="CAL6108815.1"/>
    </source>
</evidence>
<name>A0AA86TXM6_9EUKA</name>
<organism evidence="1">
    <name type="scientific">Hexamita inflata</name>
    <dbReference type="NCBI Taxonomy" id="28002"/>
    <lineage>
        <taxon>Eukaryota</taxon>
        <taxon>Metamonada</taxon>
        <taxon>Diplomonadida</taxon>
        <taxon>Hexamitidae</taxon>
        <taxon>Hexamitinae</taxon>
        <taxon>Hexamita</taxon>
    </lineage>
</organism>
<dbReference type="EMBL" id="CAXDID020000658">
    <property type="protein sequence ID" value="CAL6108815.1"/>
    <property type="molecule type" value="Genomic_DNA"/>
</dbReference>
<dbReference type="EMBL" id="CATOUU010000322">
    <property type="protein sequence ID" value="CAI9924778.1"/>
    <property type="molecule type" value="Genomic_DNA"/>
</dbReference>
<reference evidence="2 3" key="2">
    <citation type="submission" date="2024-07" db="EMBL/GenBank/DDBJ databases">
        <authorList>
            <person name="Akdeniz Z."/>
        </authorList>
    </citation>
    <scope>NUCLEOTIDE SEQUENCE [LARGE SCALE GENOMIC DNA]</scope>
</reference>
<comment type="caution">
    <text evidence="1">The sequence shown here is derived from an EMBL/GenBank/DDBJ whole genome shotgun (WGS) entry which is preliminary data.</text>
</comment>
<gene>
    <name evidence="1" type="ORF">HINF_LOCUS12423</name>
    <name evidence="2" type="ORF">HINF_LOCUS75146</name>
</gene>
<sequence length="185" mass="22068">MCGHNRLLVLNKLYWKRIKSNLIENQFQECKNIMQNIVILMCTNINREQNEARIPILMVLLHLQEPELRQMKEQARYQDVSRRNVLISFVLQRTYISSPNLKLLEVRTICNIFQRIIFLQDNESWQALRNLDYCLDQCKFFSHVGYNLHMGERLNLANIGNESNLMTNIYQERKHGCRIQPLSSK</sequence>
<proteinExistence type="predicted"/>
<accession>A0AA86TXM6</accession>
<keyword evidence="3" id="KW-1185">Reference proteome</keyword>
<evidence type="ECO:0000313" key="1">
    <source>
        <dbReference type="EMBL" id="CAI9924778.1"/>
    </source>
</evidence>
<reference evidence="1" key="1">
    <citation type="submission" date="2023-06" db="EMBL/GenBank/DDBJ databases">
        <authorList>
            <person name="Kurt Z."/>
        </authorList>
    </citation>
    <scope>NUCLEOTIDE SEQUENCE</scope>
</reference>
<protein>
    <submittedName>
        <fullName evidence="2">Hypothetical_protein</fullName>
    </submittedName>
</protein>
<dbReference type="Proteomes" id="UP001642409">
    <property type="component" value="Unassembled WGS sequence"/>
</dbReference>